<accession>Q0ABB8</accession>
<evidence type="ECO:0000256" key="2">
    <source>
        <dbReference type="ARBA" id="ARBA00022679"/>
    </source>
</evidence>
<evidence type="ECO:0000256" key="4">
    <source>
        <dbReference type="HAMAP-Rule" id="MF_01930"/>
    </source>
</evidence>
<reference evidence="7" key="1">
    <citation type="submission" date="2006-08" db="EMBL/GenBank/DDBJ databases">
        <title>Complete sequence of Alkalilimnicola ehrilichei MLHE-1.</title>
        <authorList>
            <person name="Copeland A."/>
            <person name="Lucas S."/>
            <person name="Lapidus A."/>
            <person name="Barry K."/>
            <person name="Detter J.C."/>
            <person name="Glavina del Rio T."/>
            <person name="Hammon N."/>
            <person name="Israni S."/>
            <person name="Dalin E."/>
            <person name="Tice H."/>
            <person name="Pitluck S."/>
            <person name="Sims D."/>
            <person name="Brettin T."/>
            <person name="Bruce D."/>
            <person name="Han C."/>
            <person name="Tapia R."/>
            <person name="Gilna P."/>
            <person name="Schmutz J."/>
            <person name="Larimer F."/>
            <person name="Land M."/>
            <person name="Hauser L."/>
            <person name="Kyrpides N."/>
            <person name="Mikhailova N."/>
            <person name="Oremland R.S."/>
            <person name="Hoeft S.E."/>
            <person name="Switzer-Blum J."/>
            <person name="Kulp T."/>
            <person name="King G."/>
            <person name="Tabita R."/>
            <person name="Witte B."/>
            <person name="Santini J.M."/>
            <person name="Basu P."/>
            <person name="Hollibaugh J.T."/>
            <person name="Xie G."/>
            <person name="Stolz J.F."/>
            <person name="Richardson P."/>
        </authorList>
    </citation>
    <scope>NUCLEOTIDE SEQUENCE [LARGE SCALE GENOMIC DNA]</scope>
    <source>
        <strain evidence="7">ATCC BAA-1101 / DSM 17681 / MLHE-1</strain>
    </source>
</reference>
<comment type="function">
    <text evidence="4">Catalyzes the transfer of a formyl group from 10-formyltetrahydrofolate to 5-phospho-ribosyl-glycinamide (GAR), producing 5-phospho-ribosyl-N-formylglycinamide (FGAR) and tetrahydrofolate.</text>
</comment>
<dbReference type="CDD" id="cd08645">
    <property type="entry name" value="FMT_core_GART"/>
    <property type="match status" value="1"/>
</dbReference>
<evidence type="ECO:0000313" key="6">
    <source>
        <dbReference type="EMBL" id="ABI55869.1"/>
    </source>
</evidence>
<keyword evidence="2 4" id="KW-0808">Transferase</keyword>
<comment type="pathway">
    <text evidence="1 4">Purine metabolism; IMP biosynthesis via de novo pathway; N(2)-formyl-N(1)-(5-phospho-D-ribosyl)glycinamide from N(1)-(5-phospho-D-ribosyl)glycinamide (10-formyl THF route): step 1/1.</text>
</comment>
<dbReference type="InterPro" id="IPR036477">
    <property type="entry name" value="Formyl_transf_N_sf"/>
</dbReference>
<keyword evidence="7" id="KW-1185">Reference proteome</keyword>
<feature type="binding site" evidence="4">
    <location>
        <begin position="19"/>
        <end position="21"/>
    </location>
    <ligand>
        <name>N(1)-(5-phospho-beta-D-ribosyl)glycinamide</name>
        <dbReference type="ChEBI" id="CHEBI:143788"/>
    </ligand>
</feature>
<dbReference type="eggNOG" id="COG0299">
    <property type="taxonomic scope" value="Bacteria"/>
</dbReference>
<dbReference type="GO" id="GO:0006189">
    <property type="term" value="P:'de novo' IMP biosynthetic process"/>
    <property type="evidence" value="ECO:0007669"/>
    <property type="project" value="UniProtKB-UniRule"/>
</dbReference>
<dbReference type="KEGG" id="aeh:Mlg_0515"/>
<sequence length="226" mass="25123">MSEAPRQPLPVVVLISGSGSNLQAFIDGQARGELPIDIRAVISNRADAYGLERARAAGIPGEVLSHRGFDDRASYDRALAEVIDRHEPGLVILAGFMRILSDAFVTHYLGRLINIHPSLLPDFRGLHTHERALESAVQVHGCSVHFVIPELDAGPLIVQAEVPVWPDDTPETLARRVQIQEHRIYPLAVRWLAEGRVCMREGRTWMDGRPLEQTPRITADTRVETL</sequence>
<evidence type="ECO:0000313" key="7">
    <source>
        <dbReference type="Proteomes" id="UP000001962"/>
    </source>
</evidence>
<feature type="binding site" evidence="4">
    <location>
        <position position="72"/>
    </location>
    <ligand>
        <name>(6R)-10-formyltetrahydrofolate</name>
        <dbReference type="ChEBI" id="CHEBI:195366"/>
    </ligand>
</feature>
<feature type="active site" description="Proton donor" evidence="4">
    <location>
        <position position="116"/>
    </location>
</feature>
<dbReference type="Gene3D" id="3.40.50.170">
    <property type="entry name" value="Formyl transferase, N-terminal domain"/>
    <property type="match status" value="1"/>
</dbReference>
<dbReference type="HAMAP" id="MF_01930">
    <property type="entry name" value="PurN"/>
    <property type="match status" value="1"/>
</dbReference>
<dbReference type="InterPro" id="IPR004607">
    <property type="entry name" value="GART"/>
</dbReference>
<evidence type="ECO:0000256" key="1">
    <source>
        <dbReference type="ARBA" id="ARBA00005054"/>
    </source>
</evidence>
<dbReference type="EC" id="2.1.2.2" evidence="4"/>
<evidence type="ECO:0000256" key="3">
    <source>
        <dbReference type="ARBA" id="ARBA00022755"/>
    </source>
</evidence>
<feature type="binding site" evidence="4">
    <location>
        <begin position="97"/>
        <end position="100"/>
    </location>
    <ligand>
        <name>(6R)-10-formyltetrahydrofolate</name>
        <dbReference type="ChEBI" id="CHEBI:195366"/>
    </ligand>
</feature>
<dbReference type="SUPFAM" id="SSF53328">
    <property type="entry name" value="Formyltransferase"/>
    <property type="match status" value="1"/>
</dbReference>
<dbReference type="UniPathway" id="UPA00074">
    <property type="reaction ID" value="UER00126"/>
</dbReference>
<feature type="site" description="Raises pKa of active site His" evidence="4">
    <location>
        <position position="152"/>
    </location>
</feature>
<dbReference type="Proteomes" id="UP000001962">
    <property type="component" value="Chromosome"/>
</dbReference>
<comment type="similarity">
    <text evidence="4">Belongs to the GART family.</text>
</comment>
<dbReference type="PANTHER" id="PTHR43369">
    <property type="entry name" value="PHOSPHORIBOSYLGLYCINAMIDE FORMYLTRANSFERASE"/>
    <property type="match status" value="1"/>
</dbReference>
<protein>
    <recommendedName>
        <fullName evidence="4">Phosphoribosylglycinamide formyltransferase</fullName>
        <ecNumber evidence="4">2.1.2.2</ecNumber>
    </recommendedName>
    <alternativeName>
        <fullName evidence="4">5'-phosphoribosylglycinamide transformylase</fullName>
    </alternativeName>
    <alternativeName>
        <fullName evidence="4">GAR transformylase</fullName>
        <shortName evidence="4">GART</shortName>
    </alternativeName>
</protein>
<feature type="domain" description="Formyl transferase N-terminal" evidence="5">
    <location>
        <begin position="11"/>
        <end position="189"/>
    </location>
</feature>
<dbReference type="GO" id="GO:0005829">
    <property type="term" value="C:cytosol"/>
    <property type="evidence" value="ECO:0007669"/>
    <property type="project" value="TreeGrafter"/>
</dbReference>
<feature type="binding site" evidence="4">
    <location>
        <position position="114"/>
    </location>
    <ligand>
        <name>(6R)-10-formyltetrahydrofolate</name>
        <dbReference type="ChEBI" id="CHEBI:195366"/>
    </ligand>
</feature>
<dbReference type="EMBL" id="CP000453">
    <property type="protein sequence ID" value="ABI55869.1"/>
    <property type="molecule type" value="Genomic_DNA"/>
</dbReference>
<gene>
    <name evidence="4" type="primary">purN</name>
    <name evidence="6" type="ordered locus">Mlg_0515</name>
</gene>
<dbReference type="Pfam" id="PF00551">
    <property type="entry name" value="Formyl_trans_N"/>
    <property type="match status" value="1"/>
</dbReference>
<comment type="catalytic activity">
    <reaction evidence="4">
        <text>N(1)-(5-phospho-beta-D-ribosyl)glycinamide + (6R)-10-formyltetrahydrofolate = N(2)-formyl-N(1)-(5-phospho-beta-D-ribosyl)glycinamide + (6S)-5,6,7,8-tetrahydrofolate + H(+)</text>
        <dbReference type="Rhea" id="RHEA:15053"/>
        <dbReference type="ChEBI" id="CHEBI:15378"/>
        <dbReference type="ChEBI" id="CHEBI:57453"/>
        <dbReference type="ChEBI" id="CHEBI:143788"/>
        <dbReference type="ChEBI" id="CHEBI:147286"/>
        <dbReference type="ChEBI" id="CHEBI:195366"/>
        <dbReference type="EC" id="2.1.2.2"/>
    </reaction>
</comment>
<name>Q0ABB8_ALKEH</name>
<dbReference type="NCBIfam" id="TIGR00639">
    <property type="entry name" value="PurN"/>
    <property type="match status" value="1"/>
</dbReference>
<dbReference type="AlphaFoldDB" id="Q0ABB8"/>
<dbReference type="HOGENOM" id="CLU_038395_1_0_6"/>
<organism evidence="6 7">
    <name type="scientific">Alkalilimnicola ehrlichii (strain ATCC BAA-1101 / DSM 17681 / MLHE-1)</name>
    <dbReference type="NCBI Taxonomy" id="187272"/>
    <lineage>
        <taxon>Bacteria</taxon>
        <taxon>Pseudomonadati</taxon>
        <taxon>Pseudomonadota</taxon>
        <taxon>Gammaproteobacteria</taxon>
        <taxon>Chromatiales</taxon>
        <taxon>Ectothiorhodospiraceae</taxon>
        <taxon>Alkalilimnicola</taxon>
    </lineage>
</organism>
<dbReference type="RefSeq" id="WP_011628264.1">
    <property type="nucleotide sequence ID" value="NC_008340.1"/>
</dbReference>
<dbReference type="PANTHER" id="PTHR43369:SF2">
    <property type="entry name" value="PHOSPHORIBOSYLGLYCINAMIDE FORMYLTRANSFERASE"/>
    <property type="match status" value="1"/>
</dbReference>
<evidence type="ECO:0000259" key="5">
    <source>
        <dbReference type="Pfam" id="PF00551"/>
    </source>
</evidence>
<dbReference type="GO" id="GO:0004644">
    <property type="term" value="F:phosphoribosylglycinamide formyltransferase activity"/>
    <property type="evidence" value="ECO:0007669"/>
    <property type="project" value="UniProtKB-UniRule"/>
</dbReference>
<dbReference type="InterPro" id="IPR002376">
    <property type="entry name" value="Formyl_transf_N"/>
</dbReference>
<keyword evidence="3 4" id="KW-0658">Purine biosynthesis</keyword>
<dbReference type="OrthoDB" id="9806170at2"/>
<proteinExistence type="inferred from homology"/>